<dbReference type="Pfam" id="PF03852">
    <property type="entry name" value="Vsr"/>
    <property type="match status" value="1"/>
</dbReference>
<evidence type="ECO:0000259" key="7">
    <source>
        <dbReference type="Pfam" id="PF04480"/>
    </source>
</evidence>
<keyword evidence="5 6" id="KW-0234">DNA repair</keyword>
<keyword evidence="1 6" id="KW-0540">Nuclease</keyword>
<dbReference type="GO" id="GO:0004519">
    <property type="term" value="F:endonuclease activity"/>
    <property type="evidence" value="ECO:0007669"/>
    <property type="project" value="UniProtKB-KW"/>
</dbReference>
<dbReference type="PATRIC" id="fig|189381.12.peg.2549"/>
<evidence type="ECO:0000256" key="6">
    <source>
        <dbReference type="PIRNR" id="PIRNR018267"/>
    </source>
</evidence>
<accession>A0A0M0G5M2</accession>
<dbReference type="OrthoDB" id="9801520at2"/>
<evidence type="ECO:0000256" key="5">
    <source>
        <dbReference type="ARBA" id="ARBA00023204"/>
    </source>
</evidence>
<comment type="function">
    <text evidence="6">May nick specific sequences that contain T:G mispairs resulting from m5C-deamination.</text>
</comment>
<dbReference type="EC" id="3.1.-.-" evidence="6"/>
<evidence type="ECO:0000256" key="2">
    <source>
        <dbReference type="ARBA" id="ARBA00022759"/>
    </source>
</evidence>
<keyword evidence="3 6" id="KW-0227">DNA damage</keyword>
<name>A0A0M0G5M2_9BACI</name>
<keyword evidence="4 6" id="KW-0378">Hydrolase</keyword>
<dbReference type="SUPFAM" id="SSF52980">
    <property type="entry name" value="Restriction endonuclease-like"/>
    <property type="match status" value="1"/>
</dbReference>
<evidence type="ECO:0000313" key="9">
    <source>
        <dbReference type="Proteomes" id="UP000037405"/>
    </source>
</evidence>
<dbReference type="InterPro" id="IPR011335">
    <property type="entry name" value="Restrct_endonuc-II-like"/>
</dbReference>
<dbReference type="Gene3D" id="3.40.960.10">
    <property type="entry name" value="VSR Endonuclease"/>
    <property type="match status" value="1"/>
</dbReference>
<evidence type="ECO:0000256" key="4">
    <source>
        <dbReference type="ARBA" id="ARBA00022801"/>
    </source>
</evidence>
<gene>
    <name evidence="8" type="ORF">AF331_12555</name>
</gene>
<dbReference type="Pfam" id="PF04480">
    <property type="entry name" value="DUF559"/>
    <property type="match status" value="1"/>
</dbReference>
<evidence type="ECO:0000256" key="3">
    <source>
        <dbReference type="ARBA" id="ARBA00022763"/>
    </source>
</evidence>
<dbReference type="Proteomes" id="UP000037405">
    <property type="component" value="Unassembled WGS sequence"/>
</dbReference>
<dbReference type="REBASE" id="134899">
    <property type="entry name" value="V.BmaTF11ORF12565P"/>
</dbReference>
<keyword evidence="2 6" id="KW-0255">Endonuclease</keyword>
<dbReference type="EMBL" id="LGUE01000004">
    <property type="protein sequence ID" value="KON84837.1"/>
    <property type="molecule type" value="Genomic_DNA"/>
</dbReference>
<dbReference type="RefSeq" id="WP_053428437.1">
    <property type="nucleotide sequence ID" value="NZ_LGUE01000004.1"/>
</dbReference>
<sequence>MSDVLTKEQRRKNMKAIKSVSKLEAVVSKQLWKRGFRFRKNSKDLFGKPDISIKKYRVVIFIDSCFWHQCPEHSNMPKTNAEFWKKKLNRNVERDMEVNRHYKKNGWNIMRVWEHEIKKDIDKVIEEISMFIIKAKQ</sequence>
<organism evidence="8 9">
    <name type="scientific">Rossellomorea marisflavi</name>
    <dbReference type="NCBI Taxonomy" id="189381"/>
    <lineage>
        <taxon>Bacteria</taxon>
        <taxon>Bacillati</taxon>
        <taxon>Bacillota</taxon>
        <taxon>Bacilli</taxon>
        <taxon>Bacillales</taxon>
        <taxon>Bacillaceae</taxon>
        <taxon>Rossellomorea</taxon>
    </lineage>
</organism>
<dbReference type="GO" id="GO:0006298">
    <property type="term" value="P:mismatch repair"/>
    <property type="evidence" value="ECO:0007669"/>
    <property type="project" value="UniProtKB-UniRule"/>
</dbReference>
<feature type="domain" description="DUF559" evidence="7">
    <location>
        <begin position="90"/>
        <end position="131"/>
    </location>
</feature>
<dbReference type="NCBIfam" id="TIGR00632">
    <property type="entry name" value="vsr"/>
    <property type="match status" value="1"/>
</dbReference>
<evidence type="ECO:0000313" key="8">
    <source>
        <dbReference type="EMBL" id="KON84837.1"/>
    </source>
</evidence>
<reference evidence="9" key="1">
    <citation type="submission" date="2015-07" db="EMBL/GenBank/DDBJ databases">
        <title>Fjat-14235 jcm11544.</title>
        <authorList>
            <person name="Liu B."/>
            <person name="Wang J."/>
            <person name="Zhu Y."/>
            <person name="Liu G."/>
            <person name="Chen Q."/>
            <person name="Chen Z."/>
            <person name="Lan J."/>
            <person name="Che J."/>
            <person name="Ge C."/>
            <person name="Shi H."/>
            <person name="Pan Z."/>
            <person name="Liu X."/>
        </authorList>
    </citation>
    <scope>NUCLEOTIDE SEQUENCE [LARGE SCALE GENOMIC DNA]</scope>
    <source>
        <strain evidence="9">JCM 11544</strain>
    </source>
</reference>
<dbReference type="InterPro" id="IPR007569">
    <property type="entry name" value="DUF559"/>
</dbReference>
<comment type="caution">
    <text evidence="8">The sequence shown here is derived from an EMBL/GenBank/DDBJ whole genome shotgun (WGS) entry which is preliminary data.</text>
</comment>
<dbReference type="InterPro" id="IPR004603">
    <property type="entry name" value="DNA_mismatch_endonuc_vsr"/>
</dbReference>
<protein>
    <recommendedName>
        <fullName evidence="6">Very short patch repair endonuclease</fullName>
        <ecNumber evidence="6">3.1.-.-</ecNumber>
    </recommendedName>
</protein>
<proteinExistence type="inferred from homology"/>
<evidence type="ECO:0000256" key="1">
    <source>
        <dbReference type="ARBA" id="ARBA00022722"/>
    </source>
</evidence>
<dbReference type="GO" id="GO:0016787">
    <property type="term" value="F:hydrolase activity"/>
    <property type="evidence" value="ECO:0007669"/>
    <property type="project" value="UniProtKB-KW"/>
</dbReference>
<comment type="similarity">
    <text evidence="6">Belongs to the vsr family.</text>
</comment>
<dbReference type="AlphaFoldDB" id="A0A0M0G5M2"/>
<dbReference type="CDD" id="cd00221">
    <property type="entry name" value="Vsr"/>
    <property type="match status" value="1"/>
</dbReference>
<keyword evidence="9" id="KW-1185">Reference proteome</keyword>
<dbReference type="PIRSF" id="PIRSF018267">
    <property type="entry name" value="VSR_endonuc"/>
    <property type="match status" value="1"/>
</dbReference>